<dbReference type="RefSeq" id="WP_118698233.1">
    <property type="nucleotide sequence ID" value="NZ_JBBMEI010000071.1"/>
</dbReference>
<organism evidence="1 2">
    <name type="scientific">Blautia intestinihominis</name>
    <dbReference type="NCBI Taxonomy" id="3133152"/>
    <lineage>
        <taxon>Bacteria</taxon>
        <taxon>Bacillati</taxon>
        <taxon>Bacillota</taxon>
        <taxon>Clostridia</taxon>
        <taxon>Lachnospirales</taxon>
        <taxon>Lachnospiraceae</taxon>
        <taxon>Blautia</taxon>
    </lineage>
</organism>
<reference evidence="1 2" key="1">
    <citation type="submission" date="2024-03" db="EMBL/GenBank/DDBJ databases">
        <title>Human intestinal bacterial collection.</title>
        <authorList>
            <person name="Pauvert C."/>
            <person name="Hitch T.C.A."/>
            <person name="Clavel T."/>
        </authorList>
    </citation>
    <scope>NUCLEOTIDE SEQUENCE [LARGE SCALE GENOMIC DNA]</scope>
    <source>
        <strain evidence="1 2">CLA-AA-H95</strain>
    </source>
</reference>
<evidence type="ECO:0000313" key="2">
    <source>
        <dbReference type="Proteomes" id="UP001446032"/>
    </source>
</evidence>
<dbReference type="Proteomes" id="UP001446032">
    <property type="component" value="Unassembled WGS sequence"/>
</dbReference>
<dbReference type="InterPro" id="IPR027417">
    <property type="entry name" value="P-loop_NTPase"/>
</dbReference>
<comment type="caution">
    <text evidence="1">The sequence shown here is derived from an EMBL/GenBank/DDBJ whole genome shotgun (WGS) entry which is preliminary data.</text>
</comment>
<gene>
    <name evidence="1" type="ORF">WMO75_15845</name>
</gene>
<dbReference type="EMBL" id="JBBMEI010000071">
    <property type="protein sequence ID" value="MEQ2359766.1"/>
    <property type="molecule type" value="Genomic_DNA"/>
</dbReference>
<keyword evidence="2" id="KW-1185">Reference proteome</keyword>
<name>A0ABV1AP04_9FIRM</name>
<accession>A0ABV1AP04</accession>
<evidence type="ECO:0000313" key="1">
    <source>
        <dbReference type="EMBL" id="MEQ2359766.1"/>
    </source>
</evidence>
<proteinExistence type="predicted"/>
<sequence>MSDKINKEIYTKLANRIYDLDGEVYRVLGSSLGRTFTGNRDTTIRTLSMMMYTKPDGHLLRSELALISNMARTIKDESERSRLMTEYDEILKEIEQLPNMFGSTDIIDAERVALNLAARREKISENDHLVICISRTQGSAGNDIGFELADNLHINYYDVEIFDQVLKRLEAEKGDVQDKENFTEFNKYGKKSHESFRTKLKELNRYHGLNKQDAVFFNMSDLICELARTEDCLIMGRCADAILKNNHIPHISIFISAPLQVRTQRVMDVRNMDMKQAVRFLKKMDKQHRKYYEFYTGEKWGKPENYDLCINSANYGIKETIDVIKRLLNQQTQ</sequence>
<dbReference type="Gene3D" id="3.40.50.300">
    <property type="entry name" value="P-loop containing nucleotide triphosphate hydrolases"/>
    <property type="match status" value="1"/>
</dbReference>
<dbReference type="SUPFAM" id="SSF52540">
    <property type="entry name" value="P-loop containing nucleoside triphosphate hydrolases"/>
    <property type="match status" value="1"/>
</dbReference>
<protein>
    <submittedName>
        <fullName evidence="1">Cytidylate kinase-like family protein</fullName>
    </submittedName>
</protein>
<dbReference type="Pfam" id="PF13189">
    <property type="entry name" value="Cytidylate_kin2"/>
    <property type="match status" value="1"/>
</dbReference>